<evidence type="ECO:0000259" key="3">
    <source>
        <dbReference type="PROSITE" id="PS50157"/>
    </source>
</evidence>
<feature type="compositionally biased region" description="Polar residues" evidence="2">
    <location>
        <begin position="829"/>
        <end position="857"/>
    </location>
</feature>
<feature type="compositionally biased region" description="Low complexity" evidence="2">
    <location>
        <begin position="1236"/>
        <end position="1249"/>
    </location>
</feature>
<dbReference type="PROSITE" id="PS00028">
    <property type="entry name" value="ZINC_FINGER_C2H2_1"/>
    <property type="match status" value="1"/>
</dbReference>
<feature type="region of interest" description="Disordered" evidence="2">
    <location>
        <begin position="588"/>
        <end position="624"/>
    </location>
</feature>
<feature type="compositionally biased region" description="Basic and acidic residues" evidence="2">
    <location>
        <begin position="719"/>
        <end position="733"/>
    </location>
</feature>
<feature type="compositionally biased region" description="Low complexity" evidence="2">
    <location>
        <begin position="1548"/>
        <end position="1583"/>
    </location>
</feature>
<feature type="compositionally biased region" description="Basic and acidic residues" evidence="2">
    <location>
        <begin position="858"/>
        <end position="869"/>
    </location>
</feature>
<feature type="region of interest" description="Disordered" evidence="2">
    <location>
        <begin position="1521"/>
        <end position="1612"/>
    </location>
</feature>
<feature type="compositionally biased region" description="Gly residues" evidence="2">
    <location>
        <begin position="1460"/>
        <end position="1472"/>
    </location>
</feature>
<feature type="compositionally biased region" description="Basic and acidic residues" evidence="2">
    <location>
        <begin position="811"/>
        <end position="828"/>
    </location>
</feature>
<proteinExistence type="predicted"/>
<name>A0A0M3K5R6_ANISI</name>
<dbReference type="InterPro" id="IPR052109">
    <property type="entry name" value="SRRM_Domain-Containing"/>
</dbReference>
<evidence type="ECO:0000256" key="1">
    <source>
        <dbReference type="PROSITE-ProRule" id="PRU00042"/>
    </source>
</evidence>
<feature type="compositionally biased region" description="Acidic residues" evidence="2">
    <location>
        <begin position="1584"/>
        <end position="1595"/>
    </location>
</feature>
<feature type="compositionally biased region" description="Basic residues" evidence="2">
    <location>
        <begin position="608"/>
        <end position="618"/>
    </location>
</feature>
<feature type="region of interest" description="Disordered" evidence="2">
    <location>
        <begin position="286"/>
        <end position="321"/>
    </location>
</feature>
<evidence type="ECO:0000313" key="4">
    <source>
        <dbReference type="EMBL" id="VDK55864.1"/>
    </source>
</evidence>
<keyword evidence="5" id="KW-1185">Reference proteome</keyword>
<dbReference type="GO" id="GO:0003729">
    <property type="term" value="F:mRNA binding"/>
    <property type="evidence" value="ECO:0007669"/>
    <property type="project" value="TreeGrafter"/>
</dbReference>
<reference evidence="4 5" key="2">
    <citation type="submission" date="2018-11" db="EMBL/GenBank/DDBJ databases">
        <authorList>
            <consortium name="Pathogen Informatics"/>
        </authorList>
    </citation>
    <scope>NUCLEOTIDE SEQUENCE [LARGE SCALE GENOMIC DNA]</scope>
</reference>
<feature type="compositionally biased region" description="Basic and acidic residues" evidence="2">
    <location>
        <begin position="665"/>
        <end position="674"/>
    </location>
</feature>
<feature type="region of interest" description="Disordered" evidence="2">
    <location>
        <begin position="665"/>
        <end position="693"/>
    </location>
</feature>
<accession>A0A0M3K5R6</accession>
<evidence type="ECO:0000313" key="6">
    <source>
        <dbReference type="WBParaSite" id="ASIM_0001630701-mRNA-1"/>
    </source>
</evidence>
<dbReference type="PANTHER" id="PTHR34755">
    <property type="entry name" value="SERINE/ARGININE REPETITIVE MATRIX PROTEIN 3-RELATED"/>
    <property type="match status" value="1"/>
</dbReference>
<feature type="compositionally biased region" description="Basic and acidic residues" evidence="2">
    <location>
        <begin position="296"/>
        <end position="321"/>
    </location>
</feature>
<gene>
    <name evidence="4" type="ORF">ASIM_LOCUS15714</name>
</gene>
<evidence type="ECO:0000313" key="5">
    <source>
        <dbReference type="Proteomes" id="UP000267096"/>
    </source>
</evidence>
<evidence type="ECO:0000256" key="2">
    <source>
        <dbReference type="SAM" id="MobiDB-lite"/>
    </source>
</evidence>
<dbReference type="EMBL" id="UYRR01032506">
    <property type="protein sequence ID" value="VDK55864.1"/>
    <property type="molecule type" value="Genomic_DNA"/>
</dbReference>
<dbReference type="PANTHER" id="PTHR34755:SF3">
    <property type="entry name" value="SERINE_ARGININE REPETITIVE MATRIX PROTEIN 2"/>
    <property type="match status" value="1"/>
</dbReference>
<organism evidence="6">
    <name type="scientific">Anisakis simplex</name>
    <name type="common">Herring worm</name>
    <dbReference type="NCBI Taxonomy" id="6269"/>
    <lineage>
        <taxon>Eukaryota</taxon>
        <taxon>Metazoa</taxon>
        <taxon>Ecdysozoa</taxon>
        <taxon>Nematoda</taxon>
        <taxon>Chromadorea</taxon>
        <taxon>Rhabditida</taxon>
        <taxon>Spirurina</taxon>
        <taxon>Ascaridomorpha</taxon>
        <taxon>Ascaridoidea</taxon>
        <taxon>Anisakidae</taxon>
        <taxon>Anisakis</taxon>
        <taxon>Anisakis simplex complex</taxon>
    </lineage>
</organism>
<feature type="compositionally biased region" description="Basic and acidic residues" evidence="2">
    <location>
        <begin position="1534"/>
        <end position="1547"/>
    </location>
</feature>
<feature type="compositionally biased region" description="Basic and acidic residues" evidence="2">
    <location>
        <begin position="896"/>
        <end position="907"/>
    </location>
</feature>
<protein>
    <submittedName>
        <fullName evidence="6">C2H2-type domain-containing protein</fullName>
    </submittedName>
</protein>
<dbReference type="InterPro" id="IPR013087">
    <property type="entry name" value="Znf_C2H2_type"/>
</dbReference>
<feature type="region of interest" description="Disordered" evidence="2">
    <location>
        <begin position="1216"/>
        <end position="1264"/>
    </location>
</feature>
<feature type="compositionally biased region" description="Low complexity" evidence="2">
    <location>
        <begin position="23"/>
        <end position="46"/>
    </location>
</feature>
<feature type="domain" description="C2H2-type" evidence="3">
    <location>
        <begin position="379"/>
        <end position="407"/>
    </location>
</feature>
<dbReference type="PROSITE" id="PS50157">
    <property type="entry name" value="ZINC_FINGER_C2H2_2"/>
    <property type="match status" value="1"/>
</dbReference>
<sequence length="1659" mass="179306">MGETIVVLDRSVRPPSPQPQQQPQPQLQLQPQQLQQRSSASPPSSSTTVLETFENLALAPQQPDLDIESELGHEPADEQFETGSQLQQQGGNADMIEGGVQEALDKQSSQQQNIQEASSTGQIYSDAIYDACDTPVQDDANPATMGAIVETEKKIFTQIELLLTQIKGLRDNELKEMLDKFIRIYRYSFERCVFLPYPEGCEETDPHAALRHHLSLRLDQWNEWFADKGVDRTLGRRFKDPNSKNKARMEGDEARGLEEMKQRIQQIEQERLYEAELQKYQADQEKLEPIIPTTSEEAKRLEKEKKSEERRNARAERAKEKKRQKDVEFLRTVTLESAVGFVDEATLEVYKAKCHLCEDRLTDAKFMIIHEKIKHPMMFFCHYCDRTFAAHGPMRVHCETVHLGLPIDPPGRRPPERANCTKGNNSNNSMTAAWLASNNKTNNIINNNNNNVASGKSLIVKGENVSSANTGYGMKSRKIASVTSSIKAGTSADEDIGNRLRGKSLAPIRARSYVRSCEASELKTAREWNGNHSSGLVQLGAVGWGLGGEWAWWNYGVDVDIDVDRTDFDDNIQLSQLIKPKKLSWKQSAAAENDEQQPGPSGVNTRRSSPRRGGRGAGRRVVAAAGSRCEDMRAVDEVNVEGGTDDLIEDGHNVTNVAVRRRSKRIEETADAKSRVRRRKLRQQSAEEQAEDQMVNVDEGCDEQMLVGGNVVADGQAGEQRRSGDRDRDRIGEESAGGIVGTRRRRRRRRVTDNDNDINGNEGGDKICTVDDRLDSSLSVDEGVASTSFETNSGGVLQQNHLEMMSNSCGEGDRDRDGHAHGNEDARQQSKQQSSNSPMAQESTGVLHSGRGMNSSERVAEQEAANHQEDIDDAVLSTRNMSDSSDKGGDTMVITNRDKTTGTDTEEVRGVVATERDDIQRGSLTECGGSMANDFAPGSGYGSERLSMLATGTTCDMDLGGMGSSAQQQQQPKPRFREYRERIWARSRKFTQRITTERFYLRSTAITAAAAAAGDSVNGLNLGGDKSTANGLLKRSSSLPPYGIISIHQQYTRNALKPSQSENDLVKPLISRAITTNIVEVLDKLLADPFSLTSSDSSSSSTSSSTVGWMRSRSASSAGTSLSSAPVVYRKETVLRELDSSSVGTGAGAGVGVGAGVAAVGAQLGDAGIHSNSAASVGEGRIAPLVAAAAAGAGTIGSGQDDLVIRASDILRSLNSISSSSSSSSSDDSDSDSDDSSSSSSSSDSSSDNDSTDNGDKTTSKATDKTAALISGNDTATRLLLAQLRQLHSKRTDNINDNDNSNDKTNNEDENGSDRMHNILPTTDHASTDQLLMPADQVNDHASIINTSLDEHRNDMQQLARPFEVKMGVGEAEGASSARGPSRLAACTQQSSAERGAEAVESTAAVAEGYGSVSTSSNELLKRNYQRAQGQRGAAANVAASGSSGGGGATGLEATDGEGKAMGTGTGTGTPMGTGTDTNCAASGPLKLLRAVKITPKEKGKRAEPRVAKDRAISRASEILARMRKVVVQSKTAEGGDRDGGRSRQDQSKQSSSSETKGILKARQILARLRQQAQQAKSVQEDNNVVDEDDDDEGGDSNYGSVATAAKKRVREGNEVKYRKKRRDLGMKRRKKSALEPEITSTTLGSAICGTSDTGNNNK</sequence>
<keyword evidence="1" id="KW-0479">Metal-binding</keyword>
<feature type="region of interest" description="Disordered" evidence="2">
    <location>
        <begin position="1"/>
        <end position="49"/>
    </location>
</feature>
<reference evidence="6" key="1">
    <citation type="submission" date="2017-02" db="UniProtKB">
        <authorList>
            <consortium name="WormBaseParasite"/>
        </authorList>
    </citation>
    <scope>IDENTIFICATION</scope>
</reference>
<dbReference type="OrthoDB" id="5877290at2759"/>
<feature type="compositionally biased region" description="Low complexity" evidence="2">
    <location>
        <begin position="1216"/>
        <end position="1226"/>
    </location>
</feature>
<feature type="region of interest" description="Disordered" evidence="2">
    <location>
        <begin position="1371"/>
        <end position="1391"/>
    </location>
</feature>
<dbReference type="GO" id="GO:0008270">
    <property type="term" value="F:zinc ion binding"/>
    <property type="evidence" value="ECO:0007669"/>
    <property type="project" value="UniProtKB-KW"/>
</dbReference>
<feature type="compositionally biased region" description="Polar residues" evidence="2">
    <location>
        <begin position="596"/>
        <end position="605"/>
    </location>
</feature>
<feature type="region of interest" description="Disordered" evidence="2">
    <location>
        <begin position="1290"/>
        <end position="1321"/>
    </location>
</feature>
<dbReference type="SMART" id="SM00355">
    <property type="entry name" value="ZnF_C2H2"/>
    <property type="match status" value="2"/>
</dbReference>
<feature type="region of interest" description="Disordered" evidence="2">
    <location>
        <begin position="1436"/>
        <end position="1481"/>
    </location>
</feature>
<feature type="region of interest" description="Disordered" evidence="2">
    <location>
        <begin position="1091"/>
        <end position="1110"/>
    </location>
</feature>
<feature type="compositionally biased region" description="Basic and acidic residues" evidence="2">
    <location>
        <begin position="1254"/>
        <end position="1264"/>
    </location>
</feature>
<feature type="region of interest" description="Disordered" evidence="2">
    <location>
        <begin position="806"/>
        <end position="907"/>
    </location>
</feature>
<dbReference type="WBParaSite" id="ASIM_0001630701-mRNA-1">
    <property type="protein sequence ID" value="ASIM_0001630701-mRNA-1"/>
    <property type="gene ID" value="ASIM_0001630701"/>
</dbReference>
<keyword evidence="1" id="KW-0863">Zinc-finger</keyword>
<feature type="compositionally biased region" description="Basic and acidic residues" evidence="2">
    <location>
        <begin position="1301"/>
        <end position="1317"/>
    </location>
</feature>
<dbReference type="Proteomes" id="UP000267096">
    <property type="component" value="Unassembled WGS sequence"/>
</dbReference>
<keyword evidence="1" id="KW-0862">Zinc</keyword>
<feature type="region of interest" description="Disordered" evidence="2">
    <location>
        <begin position="709"/>
        <end position="769"/>
    </location>
</feature>